<gene>
    <name evidence="3" type="ORF">FHK81_05295</name>
</gene>
<organism evidence="3 4">
    <name type="scientific">Marinobacter vinifirmus</name>
    <dbReference type="NCBI Taxonomy" id="355591"/>
    <lineage>
        <taxon>Bacteria</taxon>
        <taxon>Pseudomonadati</taxon>
        <taxon>Pseudomonadota</taxon>
        <taxon>Gammaproteobacteria</taxon>
        <taxon>Pseudomonadales</taxon>
        <taxon>Marinobacteraceae</taxon>
        <taxon>Marinobacter</taxon>
    </lineage>
</organism>
<evidence type="ECO:0000259" key="2">
    <source>
        <dbReference type="Pfam" id="PF01551"/>
    </source>
</evidence>
<dbReference type="Gene3D" id="2.70.70.10">
    <property type="entry name" value="Glucose Permease (Domain IIA)"/>
    <property type="match status" value="1"/>
</dbReference>
<evidence type="ECO:0000313" key="3">
    <source>
        <dbReference type="EMBL" id="TVT34727.1"/>
    </source>
</evidence>
<feature type="coiled-coil region" evidence="1">
    <location>
        <begin position="31"/>
        <end position="86"/>
    </location>
</feature>
<dbReference type="FunFam" id="2.70.70.10:FF:000003">
    <property type="entry name" value="Murein hydrolase activator EnvC"/>
    <property type="match status" value="1"/>
</dbReference>
<dbReference type="CDD" id="cd12797">
    <property type="entry name" value="M23_peptidase"/>
    <property type="match status" value="1"/>
</dbReference>
<reference evidence="3 4" key="1">
    <citation type="submission" date="2019-07" db="EMBL/GenBank/DDBJ databases">
        <title>The pathways for chlorine oxyanion respiration interact through the shared metabolite chlorate.</title>
        <authorList>
            <person name="Barnum T.P."/>
            <person name="Cheng Y."/>
            <person name="Hill K.A."/>
            <person name="Lucas L.N."/>
            <person name="Carlson H.K."/>
            <person name="Coates J.D."/>
        </authorList>
    </citation>
    <scope>NUCLEOTIDE SEQUENCE [LARGE SCALE GENOMIC DNA]</scope>
    <source>
        <strain evidence="3">UCB</strain>
    </source>
</reference>
<dbReference type="InterPro" id="IPR016047">
    <property type="entry name" value="M23ase_b-sheet_dom"/>
</dbReference>
<dbReference type="GO" id="GO:0004222">
    <property type="term" value="F:metalloendopeptidase activity"/>
    <property type="evidence" value="ECO:0007669"/>
    <property type="project" value="TreeGrafter"/>
</dbReference>
<dbReference type="SUPFAM" id="SSF51261">
    <property type="entry name" value="Duplicated hybrid motif"/>
    <property type="match status" value="1"/>
</dbReference>
<dbReference type="AlphaFoldDB" id="A0A558BDY6"/>
<protein>
    <submittedName>
        <fullName evidence="3">Peptidoglycan DD-metalloendopeptidase family protein</fullName>
    </submittedName>
</protein>
<evidence type="ECO:0000256" key="1">
    <source>
        <dbReference type="SAM" id="Coils"/>
    </source>
</evidence>
<feature type="domain" description="M23ase beta-sheet core" evidence="2">
    <location>
        <begin position="267"/>
        <end position="359"/>
    </location>
</feature>
<dbReference type="Gene3D" id="6.10.250.3150">
    <property type="match status" value="1"/>
</dbReference>
<dbReference type="PANTHER" id="PTHR21666:SF270">
    <property type="entry name" value="MUREIN HYDROLASE ACTIVATOR ENVC"/>
    <property type="match status" value="1"/>
</dbReference>
<evidence type="ECO:0000313" key="4">
    <source>
        <dbReference type="Proteomes" id="UP000319142"/>
    </source>
</evidence>
<feature type="coiled-coil region" evidence="1">
    <location>
        <begin position="133"/>
        <end position="226"/>
    </location>
</feature>
<dbReference type="InterPro" id="IPR011055">
    <property type="entry name" value="Dup_hybrid_motif"/>
</dbReference>
<dbReference type="PANTHER" id="PTHR21666">
    <property type="entry name" value="PEPTIDASE-RELATED"/>
    <property type="match status" value="1"/>
</dbReference>
<accession>A0A558BDY6</accession>
<dbReference type="InterPro" id="IPR050570">
    <property type="entry name" value="Cell_wall_metabolism_enzyme"/>
</dbReference>
<proteinExistence type="predicted"/>
<name>A0A558BDY6_9GAMM</name>
<comment type="caution">
    <text evidence="3">The sequence shown here is derived from an EMBL/GenBank/DDBJ whole genome shotgun (WGS) entry which is preliminary data.</text>
</comment>
<keyword evidence="1" id="KW-0175">Coiled coil</keyword>
<sequence length="366" mass="41748">MGATPLHARDDVTPEQVEALKKRIASIDDWLKDAEKDRSSLEQQLARTEQRISQLTRERRELREKADQQQQRLDELRTQERQLADTLESQREGLKTQIRAAWMEGDAPALKILLNEIEPGQIARTLTYYEYLSNDTVERLQAFQKSLQELQQARAAVQASRVELAKTEADLEQRQQQLTQSKAEREQTLVALKQDIRSRRSERDDLETDRKRLEQLLEEVQQAIANIPSPNESRPFKSLRDKLPWPAKGRVVTNYGAAYADGKLRRSGLIMNTAENAEVTAVHYGRVVFANWLRGFGLMTIIDHGDGYMTLYGHSSSLFTAPGDWVRAGETIALSGRTGGTEDPAVYFEVRQNGKPVNPRRWLGKP</sequence>
<dbReference type="EMBL" id="VMRX01000012">
    <property type="protein sequence ID" value="TVT34727.1"/>
    <property type="molecule type" value="Genomic_DNA"/>
</dbReference>
<dbReference type="Proteomes" id="UP000319142">
    <property type="component" value="Unassembled WGS sequence"/>
</dbReference>
<dbReference type="Pfam" id="PF01551">
    <property type="entry name" value="Peptidase_M23"/>
    <property type="match status" value="1"/>
</dbReference>